<evidence type="ECO:0008006" key="5">
    <source>
        <dbReference type="Google" id="ProtNLM"/>
    </source>
</evidence>
<organism evidence="2 4">
    <name type="scientific">Mesorhizobium plurifarium</name>
    <dbReference type="NCBI Taxonomy" id="69974"/>
    <lineage>
        <taxon>Bacteria</taxon>
        <taxon>Pseudomonadati</taxon>
        <taxon>Pseudomonadota</taxon>
        <taxon>Alphaproteobacteria</taxon>
        <taxon>Hyphomicrobiales</taxon>
        <taxon>Phyllobacteriaceae</taxon>
        <taxon>Mesorhizobium</taxon>
    </lineage>
</organism>
<gene>
    <name evidence="1" type="ORF">MPL3356_60147</name>
    <name evidence="2" type="ORF">MPLDJ20_120456</name>
</gene>
<protein>
    <recommendedName>
        <fullName evidence="5">Transcriptional regulator</fullName>
    </recommendedName>
</protein>
<accession>A0A090EFZ5</accession>
<proteinExistence type="predicted"/>
<reference evidence="2 4" key="1">
    <citation type="submission" date="2014-08" db="EMBL/GenBank/DDBJ databases">
        <authorList>
            <person name="Moulin Lionel"/>
        </authorList>
    </citation>
    <scope>NUCLEOTIDE SEQUENCE [LARGE SCALE GENOMIC DNA]</scope>
</reference>
<dbReference type="Proteomes" id="UP000046373">
    <property type="component" value="Unassembled WGS sequence"/>
</dbReference>
<evidence type="ECO:0000313" key="2">
    <source>
        <dbReference type="EMBL" id="CDX29298.1"/>
    </source>
</evidence>
<evidence type="ECO:0000313" key="4">
    <source>
        <dbReference type="Proteomes" id="UP000046373"/>
    </source>
</evidence>
<evidence type="ECO:0000313" key="3">
    <source>
        <dbReference type="Proteomes" id="UP000045285"/>
    </source>
</evidence>
<sequence>MNRKTVPVEDAAKDWFNDPEFVAEFEALEAEFAIAEALIRTSEEVDQMRKPRTNGTARGF</sequence>
<reference evidence="3" key="2">
    <citation type="submission" date="2014-08" db="EMBL/GenBank/DDBJ databases">
        <authorList>
            <person name="Moulin L."/>
        </authorList>
    </citation>
    <scope>NUCLEOTIDE SEQUENCE [LARGE SCALE GENOMIC DNA]</scope>
</reference>
<dbReference type="EMBL" id="CCMZ01000056">
    <property type="protein sequence ID" value="CDX25912.1"/>
    <property type="molecule type" value="Genomic_DNA"/>
</dbReference>
<name>A0A090EFZ5_MESPL</name>
<dbReference type="STRING" id="69974.MPLDJ20_120456"/>
<dbReference type="EMBL" id="CCNB01000004">
    <property type="protein sequence ID" value="CDX29298.1"/>
    <property type="molecule type" value="Genomic_DNA"/>
</dbReference>
<dbReference type="AlphaFoldDB" id="A0A090EFZ5"/>
<keyword evidence="3" id="KW-1185">Reference proteome</keyword>
<dbReference type="Proteomes" id="UP000045285">
    <property type="component" value="Unassembled WGS sequence"/>
</dbReference>
<evidence type="ECO:0000313" key="1">
    <source>
        <dbReference type="EMBL" id="CDX25912.1"/>
    </source>
</evidence>